<evidence type="ECO:0000313" key="1">
    <source>
        <dbReference type="EMBL" id="MEA9354832.1"/>
    </source>
</evidence>
<comment type="caution">
    <text evidence="1">The sequence shown here is derived from an EMBL/GenBank/DDBJ whole genome shotgun (WGS) entry which is preliminary data.</text>
</comment>
<sequence length="278" mass="30632">MSNFAFAKIHEFETTHSKSIAGTGVAGIFMEEAAFLNPASLAFFNQADVYVQRDMLQIKDKDGNVIQKPKNTGVVMADGNPSLSGSLSYVNQEEGDQKRTRWGLTASSPLSEKSAFGASIRKSKDENLTTKTEVDYYQTVIGVIHALDTQTSLGIVAYDAFNSKAGETKAIIGGQHIFADYVTLAFDFGGNYNADEIGDTLLYRGGVQLRVLNDFYLRFGAFNDKSRQEKGNGFGLAWVQPKLAFEFAMKNTKQEADLAINRNESKIRETSFGASFRF</sequence>
<accession>A0ABU5VP55</accession>
<name>A0ABU5VP55_9BACT</name>
<dbReference type="RefSeq" id="WP_323574326.1">
    <property type="nucleotide sequence ID" value="NZ_JAYGJQ010000001.1"/>
</dbReference>
<protein>
    <recommendedName>
        <fullName evidence="3">Porin</fullName>
    </recommendedName>
</protein>
<gene>
    <name evidence="1" type="ORF">SHI21_01370</name>
</gene>
<evidence type="ECO:0008006" key="3">
    <source>
        <dbReference type="Google" id="ProtNLM"/>
    </source>
</evidence>
<evidence type="ECO:0000313" key="2">
    <source>
        <dbReference type="Proteomes" id="UP001302274"/>
    </source>
</evidence>
<proteinExistence type="predicted"/>
<dbReference type="EMBL" id="JAYGJQ010000001">
    <property type="protein sequence ID" value="MEA9354832.1"/>
    <property type="molecule type" value="Genomic_DNA"/>
</dbReference>
<dbReference type="Proteomes" id="UP001302274">
    <property type="component" value="Unassembled WGS sequence"/>
</dbReference>
<organism evidence="1 2">
    <name type="scientific">Bacteriovorax antarcticus</name>
    <dbReference type="NCBI Taxonomy" id="3088717"/>
    <lineage>
        <taxon>Bacteria</taxon>
        <taxon>Pseudomonadati</taxon>
        <taxon>Bdellovibrionota</taxon>
        <taxon>Bacteriovoracia</taxon>
        <taxon>Bacteriovoracales</taxon>
        <taxon>Bacteriovoracaceae</taxon>
        <taxon>Bacteriovorax</taxon>
    </lineage>
</organism>
<reference evidence="1 2" key="1">
    <citation type="submission" date="2023-11" db="EMBL/GenBank/DDBJ databases">
        <title>A Novel Polar Bacteriovorax (B. antarcticus) Isolated from the Biocrust in Antarctica.</title>
        <authorList>
            <person name="Mun W."/>
            <person name="Choi S.Y."/>
            <person name="Mitchell R.J."/>
        </authorList>
    </citation>
    <scope>NUCLEOTIDE SEQUENCE [LARGE SCALE GENOMIC DNA]</scope>
    <source>
        <strain evidence="1 2">PP10</strain>
    </source>
</reference>
<keyword evidence="2" id="KW-1185">Reference proteome</keyword>